<dbReference type="InterPro" id="IPR009936">
    <property type="entry name" value="DUF1468"/>
</dbReference>
<feature type="transmembrane region" description="Helical" evidence="1">
    <location>
        <begin position="54"/>
        <end position="74"/>
    </location>
</feature>
<evidence type="ECO:0000256" key="1">
    <source>
        <dbReference type="SAM" id="Phobius"/>
    </source>
</evidence>
<evidence type="ECO:0000313" key="4">
    <source>
        <dbReference type="Proteomes" id="UP000322244"/>
    </source>
</evidence>
<dbReference type="Proteomes" id="UP000322244">
    <property type="component" value="Unassembled WGS sequence"/>
</dbReference>
<dbReference type="Pfam" id="PF07331">
    <property type="entry name" value="TctB"/>
    <property type="match status" value="1"/>
</dbReference>
<protein>
    <submittedName>
        <fullName evidence="3">Tripartite tricarboxylate transporter TctB family protein</fullName>
    </submittedName>
</protein>
<feature type="transmembrane region" description="Helical" evidence="1">
    <location>
        <begin position="99"/>
        <end position="126"/>
    </location>
</feature>
<feature type="transmembrane region" description="Helical" evidence="1">
    <location>
        <begin position="138"/>
        <end position="157"/>
    </location>
</feature>
<feature type="transmembrane region" description="Helical" evidence="1">
    <location>
        <begin position="17"/>
        <end position="42"/>
    </location>
</feature>
<dbReference type="AlphaFoldDB" id="A0A5A7SHU9"/>
<gene>
    <name evidence="3" type="ORF">FOY51_07125</name>
</gene>
<organism evidence="3 4">
    <name type="scientific">Antrihabitans cavernicola</name>
    <dbReference type="NCBI Taxonomy" id="2495913"/>
    <lineage>
        <taxon>Bacteria</taxon>
        <taxon>Bacillati</taxon>
        <taxon>Actinomycetota</taxon>
        <taxon>Actinomycetes</taxon>
        <taxon>Mycobacteriales</taxon>
        <taxon>Nocardiaceae</taxon>
        <taxon>Antrihabitans</taxon>
    </lineage>
</organism>
<keyword evidence="1" id="KW-1133">Transmembrane helix</keyword>
<dbReference type="OrthoDB" id="5119225at2"/>
<dbReference type="RefSeq" id="WP_149429457.1">
    <property type="nucleotide sequence ID" value="NZ_VLNY01000002.1"/>
</dbReference>
<sequence>MSTAVETSPVERRSIDWAQLIVCAVLVIVGAFLIFDALTLAGGFAKVDPVGPKLFPMVIGIGLLLCAVILGVAITRGSKGEADSGEDIDPDSPGDWRTVGLLIAVFVATIVLVNPLGWAITGGFLFAASATVLGSKKYLLNIIIGAVLSVGSFYAFYSGLGIPLPAGILDGIL</sequence>
<evidence type="ECO:0000313" key="3">
    <source>
        <dbReference type="EMBL" id="KAA0024297.1"/>
    </source>
</evidence>
<feature type="domain" description="DUF1468" evidence="2">
    <location>
        <begin position="21"/>
        <end position="165"/>
    </location>
</feature>
<reference evidence="3 4" key="1">
    <citation type="submission" date="2019-07" db="EMBL/GenBank/DDBJ databases">
        <title>Rhodococcus cavernicolus sp. nov., isolated from a cave.</title>
        <authorList>
            <person name="Lee S.D."/>
        </authorList>
    </citation>
    <scope>NUCLEOTIDE SEQUENCE [LARGE SCALE GENOMIC DNA]</scope>
    <source>
        <strain evidence="3 4">C1-24</strain>
    </source>
</reference>
<comment type="caution">
    <text evidence="3">The sequence shown here is derived from an EMBL/GenBank/DDBJ whole genome shotgun (WGS) entry which is preliminary data.</text>
</comment>
<keyword evidence="1" id="KW-0812">Transmembrane</keyword>
<keyword evidence="1" id="KW-0472">Membrane</keyword>
<evidence type="ECO:0000259" key="2">
    <source>
        <dbReference type="Pfam" id="PF07331"/>
    </source>
</evidence>
<name>A0A5A7SHU9_9NOCA</name>
<dbReference type="EMBL" id="VLNY01000002">
    <property type="protein sequence ID" value="KAA0024297.1"/>
    <property type="molecule type" value="Genomic_DNA"/>
</dbReference>
<accession>A0A5A7SHU9</accession>
<proteinExistence type="predicted"/>
<keyword evidence="4" id="KW-1185">Reference proteome</keyword>